<evidence type="ECO:0000256" key="2">
    <source>
        <dbReference type="ARBA" id="ARBA00023315"/>
    </source>
</evidence>
<accession>A0ABX3H923</accession>
<dbReference type="Gene3D" id="3.40.630.30">
    <property type="match status" value="1"/>
</dbReference>
<dbReference type="InterPro" id="IPR000182">
    <property type="entry name" value="GNAT_dom"/>
</dbReference>
<evidence type="ECO:0000259" key="3">
    <source>
        <dbReference type="PROSITE" id="PS51186"/>
    </source>
</evidence>
<keyword evidence="2" id="KW-0012">Acyltransferase</keyword>
<feature type="domain" description="N-acetyltransferase" evidence="3">
    <location>
        <begin position="114"/>
        <end position="266"/>
    </location>
</feature>
<keyword evidence="5" id="KW-1185">Reference proteome</keyword>
<evidence type="ECO:0000313" key="4">
    <source>
        <dbReference type="EMBL" id="OMD45727.1"/>
    </source>
</evidence>
<sequence>MRCAANAAEKGGRSLYKSIEEITLNTWPAEQSVMLEGWVLRSAAGYTKRANSVNPLYGPEEQDAGLGMLRKIRLAEQYYEDAGLNPVFKITPYARPAGLDKELESQGYSLIEPSSVRVLDLQDLPELRNVYTLQIRSELTEEWLEVFADLTGLSSGNRETLRRMLTASCLKQGYALLLKSGLPAACGLGVIQHGYIGLYDIVTAPAHRRQGMAEQLILGLLHWAKAQGAAASFLQVVQANKGASALYDKLGYKEIYQYWYRVKIRE</sequence>
<dbReference type="Proteomes" id="UP000187412">
    <property type="component" value="Unassembled WGS sequence"/>
</dbReference>
<reference evidence="4 5" key="1">
    <citation type="submission" date="2016-10" db="EMBL/GenBank/DDBJ databases">
        <title>Paenibacillus species isolates.</title>
        <authorList>
            <person name="Beno S.M."/>
        </authorList>
    </citation>
    <scope>NUCLEOTIDE SEQUENCE [LARGE SCALE GENOMIC DNA]</scope>
    <source>
        <strain evidence="4 5">FSL H7-0744</strain>
    </source>
</reference>
<comment type="caution">
    <text evidence="4">The sequence shown here is derived from an EMBL/GenBank/DDBJ whole genome shotgun (WGS) entry which is preliminary data.</text>
</comment>
<name>A0ABX3H923_PAEBO</name>
<evidence type="ECO:0000313" key="5">
    <source>
        <dbReference type="Proteomes" id="UP000187412"/>
    </source>
</evidence>
<evidence type="ECO:0000256" key="1">
    <source>
        <dbReference type="ARBA" id="ARBA00022679"/>
    </source>
</evidence>
<dbReference type="PROSITE" id="PS51186">
    <property type="entry name" value="GNAT"/>
    <property type="match status" value="1"/>
</dbReference>
<organism evidence="4 5">
    <name type="scientific">Paenibacillus borealis</name>
    <dbReference type="NCBI Taxonomy" id="160799"/>
    <lineage>
        <taxon>Bacteria</taxon>
        <taxon>Bacillati</taxon>
        <taxon>Bacillota</taxon>
        <taxon>Bacilli</taxon>
        <taxon>Bacillales</taxon>
        <taxon>Paenibacillaceae</taxon>
        <taxon>Paenibacillus</taxon>
    </lineage>
</organism>
<gene>
    <name evidence="4" type="ORF">BSK56_18875</name>
</gene>
<protein>
    <recommendedName>
        <fullName evidence="3">N-acetyltransferase domain-containing protein</fullName>
    </recommendedName>
</protein>
<dbReference type="SUPFAM" id="SSF55729">
    <property type="entry name" value="Acyl-CoA N-acyltransferases (Nat)"/>
    <property type="match status" value="1"/>
</dbReference>
<dbReference type="InterPro" id="IPR050680">
    <property type="entry name" value="YpeA/RimI_acetyltransf"/>
</dbReference>
<dbReference type="CDD" id="cd04301">
    <property type="entry name" value="NAT_SF"/>
    <property type="match status" value="1"/>
</dbReference>
<dbReference type="PANTHER" id="PTHR43420">
    <property type="entry name" value="ACETYLTRANSFERASE"/>
    <property type="match status" value="1"/>
</dbReference>
<proteinExistence type="predicted"/>
<dbReference type="EMBL" id="MPTB01000024">
    <property type="protein sequence ID" value="OMD45727.1"/>
    <property type="molecule type" value="Genomic_DNA"/>
</dbReference>
<dbReference type="InterPro" id="IPR056935">
    <property type="entry name" value="Rv0428c-like_C"/>
</dbReference>
<dbReference type="InterPro" id="IPR016181">
    <property type="entry name" value="Acyl_CoA_acyltransferase"/>
</dbReference>
<keyword evidence="1" id="KW-0808">Transferase</keyword>
<dbReference type="Pfam" id="PF24553">
    <property type="entry name" value="Rv0428c_C"/>
    <property type="match status" value="1"/>
</dbReference>